<dbReference type="Pfam" id="PF14579">
    <property type="entry name" value="HHH_6"/>
    <property type="match status" value="1"/>
</dbReference>
<evidence type="ECO:0000313" key="10">
    <source>
        <dbReference type="Proteomes" id="UP001058364"/>
    </source>
</evidence>
<keyword evidence="4" id="KW-0235">DNA replication</keyword>
<dbReference type="SMART" id="SM00481">
    <property type="entry name" value="POLIIIAc"/>
    <property type="match status" value="1"/>
</dbReference>
<evidence type="ECO:0000256" key="2">
    <source>
        <dbReference type="ARBA" id="ARBA00022679"/>
    </source>
</evidence>
<dbReference type="GO" id="GO:0003887">
    <property type="term" value="F:DNA-directed DNA polymerase activity"/>
    <property type="evidence" value="ECO:0007669"/>
    <property type="project" value="UniProtKB-EC"/>
</dbReference>
<dbReference type="EC" id="2.7.7.7" evidence="1"/>
<dbReference type="NCBIfam" id="TIGR00594">
    <property type="entry name" value="polc"/>
    <property type="match status" value="1"/>
</dbReference>
<dbReference type="InterPro" id="IPR003141">
    <property type="entry name" value="Pol/His_phosphatase_N"/>
</dbReference>
<evidence type="ECO:0000256" key="3">
    <source>
        <dbReference type="ARBA" id="ARBA00022695"/>
    </source>
</evidence>
<evidence type="ECO:0000313" key="9">
    <source>
        <dbReference type="EMBL" id="UWD34102.1"/>
    </source>
</evidence>
<dbReference type="InterPro" id="IPR016195">
    <property type="entry name" value="Pol/histidinol_Pase-like"/>
</dbReference>
<name>A0ABY5TTV5_9BACT</name>
<dbReference type="Pfam" id="PF17657">
    <property type="entry name" value="DNA_pol3_finger"/>
    <property type="match status" value="1"/>
</dbReference>
<dbReference type="Gene3D" id="1.10.10.1600">
    <property type="entry name" value="Bacterial DNA polymerase III alpha subunit, thumb domain"/>
    <property type="match status" value="1"/>
</dbReference>
<evidence type="ECO:0000256" key="1">
    <source>
        <dbReference type="ARBA" id="ARBA00012417"/>
    </source>
</evidence>
<dbReference type="Proteomes" id="UP001058364">
    <property type="component" value="Chromosome"/>
</dbReference>
<sequence>MNNKYNLHNISEYSFLESTLTIKKMVEYAKKENIPFLSLTDRNSMFGIAYFLEECKSNGIKPIIGIDLDVENYRFIILAKNYEGFIHLSKLSSLYYEKKYINLSMLDNENIIVIDHPIFGYFAKNKEELNIKNYFISTNDLNKENSIFIKENRMFSKDENKVLESLLQISGKSLESNNFYNYFTEEVILDEIIKERIEKIIREIDIVFPKIRNTLPKFRNNLNLDSNTFLKKIVKENLKLKEEELKKYKDSLQRIKYELEIIENLGFADYFLIIWDLIKWAKEQGIFIGPGRGSVSGSLISYVLDITEVNPLKYDLYFERFLNPKRVSMPDIDIDIQDTRRDEVIKYLFNKYGEKNVALIATFQTLGAKMAFRDIARVKGISVSEVNEITKLFKNDISLEESYEAIPKIKAKINSNAKYLEVYNIAKQIEGLPRQHGTHAAGIVISNKEINNFVPTLYTENNLLETQFTMEHLENFGLLKIDLLGLKNLSVVKDILVLIKENLNLDIKFENVPTYNLKTNILLSQAKTNGIFQLESPGMKSTLLKVKVSSLDDVIAIISLFRPGPMENINVYAKRKSGLENISSISNEFDEIVKNTFGIIVYQEQIMKICQQISGMSFSDSDILRKAISKKNFNEIQPIKDKFFLGALSRGYDEQTAKNIFEKIEHFAEYGFNKAHAVAYAILAYKMAYLKTNYTLYFYSALLNNANGSHETIKKYVLEAKEMGYEIIAPDINNSTNNCVIDNNKIFLPLIMIKGLGTVATNKIIDIRKSEKFSSFFDFCLKMKLNNIGDSVIKILINSNTLREFGSPSFLLKQYNEILLSLDLVIDKENDEHKINTTIYEKLKENNLLFSSENNFIDKNEISLIQDNELNYLGMIFSKEKPNKYETDIKLENMHVDTQYVLPLRVISKKTIFDKNKNEMGILTLKDSSKTIDVFVFWKAWEKIKEIEVKKLYYFEIMKKNDKYYISKTLRELYE</sequence>
<dbReference type="PANTHER" id="PTHR32294:SF0">
    <property type="entry name" value="DNA POLYMERASE III SUBUNIT ALPHA"/>
    <property type="match status" value="1"/>
</dbReference>
<dbReference type="PANTHER" id="PTHR32294">
    <property type="entry name" value="DNA POLYMERASE III SUBUNIT ALPHA"/>
    <property type="match status" value="1"/>
</dbReference>
<keyword evidence="10" id="KW-1185">Reference proteome</keyword>
<keyword evidence="2 9" id="KW-0808">Transferase</keyword>
<accession>A0ABY5TTV5</accession>
<organism evidence="9 10">
    <name type="scientific">Mesomycoplasma molare</name>
    <dbReference type="NCBI Taxonomy" id="171288"/>
    <lineage>
        <taxon>Bacteria</taxon>
        <taxon>Bacillati</taxon>
        <taxon>Mycoplasmatota</taxon>
        <taxon>Mycoplasmoidales</taxon>
        <taxon>Metamycoplasmataceae</taxon>
        <taxon>Mesomycoplasma</taxon>
    </lineage>
</organism>
<evidence type="ECO:0000256" key="4">
    <source>
        <dbReference type="ARBA" id="ARBA00022705"/>
    </source>
</evidence>
<evidence type="ECO:0000256" key="5">
    <source>
        <dbReference type="ARBA" id="ARBA00022932"/>
    </source>
</evidence>
<dbReference type="RefSeq" id="WP_036449984.1">
    <property type="nucleotide sequence ID" value="NZ_CP103423.1"/>
</dbReference>
<evidence type="ECO:0000256" key="7">
    <source>
        <dbReference type="SAM" id="Coils"/>
    </source>
</evidence>
<dbReference type="NCBIfam" id="NF005516">
    <property type="entry name" value="PRK07135.1"/>
    <property type="match status" value="1"/>
</dbReference>
<dbReference type="InterPro" id="IPR029460">
    <property type="entry name" value="DNAPol_HHH"/>
</dbReference>
<protein>
    <recommendedName>
        <fullName evidence="1">DNA-directed DNA polymerase</fullName>
        <ecNumber evidence="1">2.7.7.7</ecNumber>
    </recommendedName>
</protein>
<dbReference type="InterPro" id="IPR040982">
    <property type="entry name" value="DNA_pol3_finger"/>
</dbReference>
<feature type="coiled-coil region" evidence="7">
    <location>
        <begin position="231"/>
        <end position="265"/>
    </location>
</feature>
<feature type="domain" description="Polymerase/histidinol phosphatase N-terminal" evidence="8">
    <location>
        <begin position="5"/>
        <end position="72"/>
    </location>
</feature>
<dbReference type="InterPro" id="IPR004805">
    <property type="entry name" value="DnaE2/DnaE/PolC"/>
</dbReference>
<dbReference type="Gene3D" id="1.10.150.870">
    <property type="match status" value="1"/>
</dbReference>
<keyword evidence="3 9" id="KW-0548">Nucleotidyltransferase</keyword>
<dbReference type="Gene3D" id="3.20.20.140">
    <property type="entry name" value="Metal-dependent hydrolases"/>
    <property type="match status" value="1"/>
</dbReference>
<dbReference type="EMBL" id="CP103423">
    <property type="protein sequence ID" value="UWD34102.1"/>
    <property type="molecule type" value="Genomic_DNA"/>
</dbReference>
<comment type="catalytic activity">
    <reaction evidence="6">
        <text>DNA(n) + a 2'-deoxyribonucleoside 5'-triphosphate = DNA(n+1) + diphosphate</text>
        <dbReference type="Rhea" id="RHEA:22508"/>
        <dbReference type="Rhea" id="RHEA-COMP:17339"/>
        <dbReference type="Rhea" id="RHEA-COMP:17340"/>
        <dbReference type="ChEBI" id="CHEBI:33019"/>
        <dbReference type="ChEBI" id="CHEBI:61560"/>
        <dbReference type="ChEBI" id="CHEBI:173112"/>
        <dbReference type="EC" id="2.7.7.7"/>
    </reaction>
</comment>
<evidence type="ECO:0000256" key="6">
    <source>
        <dbReference type="ARBA" id="ARBA00049244"/>
    </source>
</evidence>
<evidence type="ECO:0000259" key="8">
    <source>
        <dbReference type="SMART" id="SM00481"/>
    </source>
</evidence>
<dbReference type="SUPFAM" id="SSF89550">
    <property type="entry name" value="PHP domain-like"/>
    <property type="match status" value="1"/>
</dbReference>
<dbReference type="InterPro" id="IPR041931">
    <property type="entry name" value="DNA_pol3_alpha_thumb_dom"/>
</dbReference>
<dbReference type="InterPro" id="IPR011708">
    <property type="entry name" value="DNA_pol3_alpha_NTPase_dom"/>
</dbReference>
<dbReference type="CDD" id="cd07431">
    <property type="entry name" value="PHP_PolIIIA"/>
    <property type="match status" value="1"/>
</dbReference>
<keyword evidence="7" id="KW-0175">Coiled coil</keyword>
<proteinExistence type="predicted"/>
<dbReference type="Pfam" id="PF02811">
    <property type="entry name" value="PHP"/>
    <property type="match status" value="1"/>
</dbReference>
<gene>
    <name evidence="9" type="primary">dnaE</name>
    <name evidence="9" type="ORF">NX772_03320</name>
</gene>
<reference evidence="9" key="1">
    <citation type="submission" date="2022-08" db="EMBL/GenBank/DDBJ databases">
        <title>Complete genome sequence of Mycoplasma molare type strain H 542.</title>
        <authorList>
            <person name="Spergser J."/>
        </authorList>
    </citation>
    <scope>NUCLEOTIDE SEQUENCE</scope>
    <source>
        <strain evidence="9">H 542</strain>
    </source>
</reference>
<dbReference type="Pfam" id="PF07733">
    <property type="entry name" value="DNA_pol3_alpha"/>
    <property type="match status" value="1"/>
</dbReference>
<dbReference type="InterPro" id="IPR004013">
    <property type="entry name" value="PHP_dom"/>
</dbReference>
<keyword evidence="5" id="KW-0239">DNA-directed DNA polymerase</keyword>